<dbReference type="STRING" id="407821.A0A087T637"/>
<dbReference type="OrthoDB" id="6354873at2759"/>
<evidence type="ECO:0000256" key="3">
    <source>
        <dbReference type="ARBA" id="ARBA00022989"/>
    </source>
</evidence>
<comment type="subcellular location">
    <subcellularLocation>
        <location evidence="1">Endomembrane system</location>
        <topology evidence="1">Multi-pass membrane protein</topology>
    </subcellularLocation>
</comment>
<keyword evidence="4" id="KW-0560">Oxidoreductase</keyword>
<evidence type="ECO:0000256" key="2">
    <source>
        <dbReference type="ARBA" id="ARBA00022692"/>
    </source>
</evidence>
<dbReference type="EMBL" id="KK113603">
    <property type="protein sequence ID" value="KFM60576.1"/>
    <property type="molecule type" value="Genomic_DNA"/>
</dbReference>
<evidence type="ECO:0000313" key="8">
    <source>
        <dbReference type="Proteomes" id="UP000054359"/>
    </source>
</evidence>
<sequence length="210" mass="24430">MVLPHYMILFLLEAAVAAYLKKPVFRVNDSIVSASQGFLQQISFIAFRGIQHAAYFFIYSHWRLVTLPWNSIWTWWLCFLAEDFTFYWLHRACHGKNRYCIDKNYGGVLIIWDRIFGTFQAEEEEVVYGLTHPVNSFEPIYIQAKAPDVKYDPHVPLSYKLYALLHFGVLFLAYAEITTRSLLLPQSILYVVILHQVLSLSAIGMILEGR</sequence>
<organism evidence="7 8">
    <name type="scientific">Stegodyphus mimosarum</name>
    <name type="common">African social velvet spider</name>
    <dbReference type="NCBI Taxonomy" id="407821"/>
    <lineage>
        <taxon>Eukaryota</taxon>
        <taxon>Metazoa</taxon>
        <taxon>Ecdysozoa</taxon>
        <taxon>Arthropoda</taxon>
        <taxon>Chelicerata</taxon>
        <taxon>Arachnida</taxon>
        <taxon>Araneae</taxon>
        <taxon>Araneomorphae</taxon>
        <taxon>Entelegynae</taxon>
        <taxon>Eresoidea</taxon>
        <taxon>Eresidae</taxon>
        <taxon>Stegodyphus</taxon>
    </lineage>
</organism>
<proteinExistence type="predicted"/>
<dbReference type="PANTHER" id="PTHR21624">
    <property type="entry name" value="STEROL DESATURASE-RELATED PROTEIN"/>
    <property type="match status" value="1"/>
</dbReference>
<evidence type="ECO:0000313" key="7">
    <source>
        <dbReference type="EMBL" id="KFM60576.1"/>
    </source>
</evidence>
<feature type="non-terminal residue" evidence="7">
    <location>
        <position position="210"/>
    </location>
</feature>
<accession>A0A087T637</accession>
<dbReference type="GO" id="GO:0016020">
    <property type="term" value="C:membrane"/>
    <property type="evidence" value="ECO:0007669"/>
    <property type="project" value="GOC"/>
</dbReference>
<dbReference type="PANTHER" id="PTHR21624:SF1">
    <property type="entry name" value="ALKYLGLYCEROL MONOOXYGENASE"/>
    <property type="match status" value="1"/>
</dbReference>
<keyword evidence="7" id="KW-0503">Monooxygenase</keyword>
<gene>
    <name evidence="7" type="ORF">X975_18084</name>
</gene>
<keyword evidence="2" id="KW-0812">Transmembrane</keyword>
<keyword evidence="5" id="KW-0472">Membrane</keyword>
<dbReference type="GO" id="GO:0005783">
    <property type="term" value="C:endoplasmic reticulum"/>
    <property type="evidence" value="ECO:0007669"/>
    <property type="project" value="TreeGrafter"/>
</dbReference>
<feature type="chain" id="PRO_5001829364" evidence="6">
    <location>
        <begin position="19"/>
        <end position="210"/>
    </location>
</feature>
<reference evidence="7 8" key="1">
    <citation type="submission" date="2013-11" db="EMBL/GenBank/DDBJ databases">
        <title>Genome sequencing of Stegodyphus mimosarum.</title>
        <authorList>
            <person name="Bechsgaard J."/>
        </authorList>
    </citation>
    <scope>NUCLEOTIDE SEQUENCE [LARGE SCALE GENOMIC DNA]</scope>
</reference>
<evidence type="ECO:0000256" key="1">
    <source>
        <dbReference type="ARBA" id="ARBA00004127"/>
    </source>
</evidence>
<dbReference type="GO" id="GO:0050479">
    <property type="term" value="F:glyceryl-ether monooxygenase activity"/>
    <property type="evidence" value="ECO:0007669"/>
    <property type="project" value="TreeGrafter"/>
</dbReference>
<protein>
    <submittedName>
        <fullName evidence="7">Alkylglycerol monooxygenase</fullName>
    </submittedName>
</protein>
<evidence type="ECO:0000256" key="5">
    <source>
        <dbReference type="ARBA" id="ARBA00023136"/>
    </source>
</evidence>
<keyword evidence="3" id="KW-1133">Transmembrane helix</keyword>
<dbReference type="Proteomes" id="UP000054359">
    <property type="component" value="Unassembled WGS sequence"/>
</dbReference>
<keyword evidence="8" id="KW-1185">Reference proteome</keyword>
<name>A0A087T637_STEMI</name>
<evidence type="ECO:0000256" key="6">
    <source>
        <dbReference type="SAM" id="SignalP"/>
    </source>
</evidence>
<dbReference type="GO" id="GO:0006643">
    <property type="term" value="P:membrane lipid metabolic process"/>
    <property type="evidence" value="ECO:0007669"/>
    <property type="project" value="TreeGrafter"/>
</dbReference>
<feature type="signal peptide" evidence="6">
    <location>
        <begin position="1"/>
        <end position="18"/>
    </location>
</feature>
<evidence type="ECO:0000256" key="4">
    <source>
        <dbReference type="ARBA" id="ARBA00023002"/>
    </source>
</evidence>
<dbReference type="InterPro" id="IPR051689">
    <property type="entry name" value="Sterol_desaturase/TMEM195"/>
</dbReference>
<keyword evidence="6" id="KW-0732">Signal</keyword>
<dbReference type="AlphaFoldDB" id="A0A087T637"/>